<evidence type="ECO:0000256" key="1">
    <source>
        <dbReference type="SAM" id="MobiDB-lite"/>
    </source>
</evidence>
<accession>A0A2V0NRU2</accession>
<feature type="compositionally biased region" description="Low complexity" evidence="1">
    <location>
        <begin position="134"/>
        <end position="153"/>
    </location>
</feature>
<dbReference type="InParanoid" id="A0A2V0NRU2"/>
<organism evidence="3 4">
    <name type="scientific">Raphidocelis subcapitata</name>
    <dbReference type="NCBI Taxonomy" id="307507"/>
    <lineage>
        <taxon>Eukaryota</taxon>
        <taxon>Viridiplantae</taxon>
        <taxon>Chlorophyta</taxon>
        <taxon>core chlorophytes</taxon>
        <taxon>Chlorophyceae</taxon>
        <taxon>CS clade</taxon>
        <taxon>Sphaeropleales</taxon>
        <taxon>Selenastraceae</taxon>
        <taxon>Raphidocelis</taxon>
    </lineage>
</organism>
<feature type="region of interest" description="Disordered" evidence="1">
    <location>
        <begin position="38"/>
        <end position="65"/>
    </location>
</feature>
<keyword evidence="4" id="KW-1185">Reference proteome</keyword>
<dbReference type="Proteomes" id="UP000247498">
    <property type="component" value="Unassembled WGS sequence"/>
</dbReference>
<reference evidence="3 4" key="1">
    <citation type="journal article" date="2018" name="Sci. Rep.">
        <title>Raphidocelis subcapitata (=Pseudokirchneriella subcapitata) provides an insight into genome evolution and environmental adaptations in the Sphaeropleales.</title>
        <authorList>
            <person name="Suzuki S."/>
            <person name="Yamaguchi H."/>
            <person name="Nakajima N."/>
            <person name="Kawachi M."/>
        </authorList>
    </citation>
    <scope>NUCLEOTIDE SEQUENCE [LARGE SCALE GENOMIC DNA]</scope>
    <source>
        <strain evidence="3 4">NIES-35</strain>
    </source>
</reference>
<keyword evidence="2" id="KW-0732">Signal</keyword>
<gene>
    <name evidence="3" type="ORF">Rsub_01002</name>
</gene>
<feature type="signal peptide" evidence="2">
    <location>
        <begin position="1"/>
        <end position="21"/>
    </location>
</feature>
<dbReference type="EMBL" id="BDRX01000004">
    <property type="protein sequence ID" value="GBF88290.1"/>
    <property type="molecule type" value="Genomic_DNA"/>
</dbReference>
<evidence type="ECO:0000256" key="2">
    <source>
        <dbReference type="SAM" id="SignalP"/>
    </source>
</evidence>
<feature type="compositionally biased region" description="Polar residues" evidence="1">
    <location>
        <begin position="171"/>
        <end position="182"/>
    </location>
</feature>
<feature type="region of interest" description="Disordered" evidence="1">
    <location>
        <begin position="134"/>
        <end position="182"/>
    </location>
</feature>
<dbReference type="AlphaFoldDB" id="A0A2V0NRU2"/>
<feature type="compositionally biased region" description="Low complexity" evidence="1">
    <location>
        <begin position="160"/>
        <end position="170"/>
    </location>
</feature>
<name>A0A2V0NRU2_9CHLO</name>
<comment type="caution">
    <text evidence="3">The sequence shown here is derived from an EMBL/GenBank/DDBJ whole genome shotgun (WGS) entry which is preliminary data.</text>
</comment>
<evidence type="ECO:0000313" key="3">
    <source>
        <dbReference type="EMBL" id="GBF88290.1"/>
    </source>
</evidence>
<feature type="chain" id="PRO_5016015807" evidence="2">
    <location>
        <begin position="22"/>
        <end position="182"/>
    </location>
</feature>
<evidence type="ECO:0000313" key="4">
    <source>
        <dbReference type="Proteomes" id="UP000247498"/>
    </source>
</evidence>
<proteinExistence type="predicted"/>
<sequence length="182" mass="17857">MARALVLVAAVLLGLAATASAERKLLQSIPTQTAQGTNVMKNDLTSRTGTGGVLSNQVQSGVARGSTANVQNTVAMTREATRASAGTRATVGQQQASSAVQQAVRGGNAAGATTAGSNIARVAVDARGMPITSTGARTTTAQQSTSAAIQSAARGGGSASGATSTGQTQARSSQVRTGNTIG</sequence>
<protein>
    <submittedName>
        <fullName evidence="3">Uncharacterized protein</fullName>
    </submittedName>
</protein>